<keyword evidence="2" id="KW-0732">Signal</keyword>
<feature type="chain" id="PRO_5047505132" evidence="2">
    <location>
        <begin position="24"/>
        <end position="522"/>
    </location>
</feature>
<keyword evidence="5" id="KW-1185">Reference proteome</keyword>
<gene>
    <name evidence="4" type="ORF">GC101_32370</name>
</gene>
<evidence type="ECO:0000256" key="1">
    <source>
        <dbReference type="SAM" id="MobiDB-lite"/>
    </source>
</evidence>
<dbReference type="Gene3D" id="3.40.190.10">
    <property type="entry name" value="Periplasmic binding protein-like II"/>
    <property type="match status" value="2"/>
</dbReference>
<dbReference type="PANTHER" id="PTHR43649:SF17">
    <property type="entry name" value="ABC TRANSPORTER SOLUTE BINDING PROTEIN-SUGAR TRANSPORT"/>
    <property type="match status" value="1"/>
</dbReference>
<dbReference type="PROSITE" id="PS51257">
    <property type="entry name" value="PROKAR_LIPOPROTEIN"/>
    <property type="match status" value="1"/>
</dbReference>
<protein>
    <submittedName>
        <fullName evidence="4">DUF3502 domain-containing protein</fullName>
    </submittedName>
</protein>
<feature type="domain" description="DUF3502" evidence="3">
    <location>
        <begin position="453"/>
        <end position="519"/>
    </location>
</feature>
<dbReference type="InterPro" id="IPR022627">
    <property type="entry name" value="DUF3502"/>
</dbReference>
<evidence type="ECO:0000256" key="2">
    <source>
        <dbReference type="SAM" id="SignalP"/>
    </source>
</evidence>
<dbReference type="RefSeq" id="WP_171720660.1">
    <property type="nucleotide sequence ID" value="NZ_WHOB01000093.1"/>
</dbReference>
<feature type="signal peptide" evidence="2">
    <location>
        <begin position="1"/>
        <end position="23"/>
    </location>
</feature>
<dbReference type="Pfam" id="PF12010">
    <property type="entry name" value="DUF3502"/>
    <property type="match status" value="1"/>
</dbReference>
<feature type="region of interest" description="Disordered" evidence="1">
    <location>
        <begin position="36"/>
        <end position="57"/>
    </location>
</feature>
<dbReference type="EMBL" id="WHOB01000093">
    <property type="protein sequence ID" value="NOU83555.1"/>
    <property type="molecule type" value="Genomic_DNA"/>
</dbReference>
<accession>A0ABX1YUY4</accession>
<evidence type="ECO:0000313" key="5">
    <source>
        <dbReference type="Proteomes" id="UP000596857"/>
    </source>
</evidence>
<evidence type="ECO:0000259" key="3">
    <source>
        <dbReference type="Pfam" id="PF12010"/>
    </source>
</evidence>
<comment type="caution">
    <text evidence="4">The sequence shown here is derived from an EMBL/GenBank/DDBJ whole genome shotgun (WGS) entry which is preliminary data.</text>
</comment>
<name>A0ABX1YUY4_9BACL</name>
<dbReference type="InterPro" id="IPR050490">
    <property type="entry name" value="Bact_solute-bd_prot1"/>
</dbReference>
<proteinExistence type="predicted"/>
<dbReference type="Proteomes" id="UP000596857">
    <property type="component" value="Unassembled WGS sequence"/>
</dbReference>
<evidence type="ECO:0000313" key="4">
    <source>
        <dbReference type="EMBL" id="NOU83555.1"/>
    </source>
</evidence>
<dbReference type="SUPFAM" id="SSF53850">
    <property type="entry name" value="Periplasmic binding protein-like II"/>
    <property type="match status" value="1"/>
</dbReference>
<reference evidence="4 5" key="1">
    <citation type="submission" date="2019-10" db="EMBL/GenBank/DDBJ databases">
        <title>Description of Paenibacillus terricola sp. nov.</title>
        <authorList>
            <person name="Carlier A."/>
            <person name="Qi S."/>
        </authorList>
    </citation>
    <scope>NUCLEOTIDE SEQUENCE [LARGE SCALE GENOMIC DNA]</scope>
    <source>
        <strain evidence="4 5">LMG 31459</strain>
    </source>
</reference>
<dbReference type="PANTHER" id="PTHR43649">
    <property type="entry name" value="ARABINOSE-BINDING PROTEIN-RELATED"/>
    <property type="match status" value="1"/>
</dbReference>
<organism evidence="4 5">
    <name type="scientific">Paenibacillus phytohabitans</name>
    <dbReference type="NCBI Taxonomy" id="2654978"/>
    <lineage>
        <taxon>Bacteria</taxon>
        <taxon>Bacillati</taxon>
        <taxon>Bacillota</taxon>
        <taxon>Bacilli</taxon>
        <taxon>Bacillales</taxon>
        <taxon>Paenibacillaceae</taxon>
        <taxon>Paenibacillus</taxon>
    </lineage>
</organism>
<sequence>MIKHTKSTAVLLCVLLLCMSVLAACGNSNNNGNNGAAPAGNATTEPAATNGTDPAATPAATELPEVKLTFIYPVAADPGKDQQLVNDEINKYIKDKINATVELKPLTFDEYEPKLNAMLAAQEDFDIAFSSKGWLGNYQPYIDRGAYLEITDEMISSYAPEARANIPDKFWPDMKAADGKVYGFPIYQIAAKQKSLVIQKRFADKYNLDLASIQSYKDIEPFLKTLKDNEKGIIPLGLAQNSNGIYIDRTEVGADGSSVFYKKDDPEMKFISKITQLENKKEYFQTMNAWYKAGYINQDAPVLQNINDLKSKGNVAVAIEFTSKPGGEIGEKAINGGNDVVYAPISDSYFTGIASAIQVINKNSKNPERALMLINLLNTDQYLYNLICNGIEGTHYTKVDEQNIAPIENSGYAPNGDWVFGNQFNAYLKPGQAADTWEKTIELNNNAIVPASNGFQYSEDKIKAEAANINAVKNEFEAALETGAVDPDKVLPDYIAKLKASGIEKVEAEITAQWTEFLKNKQ</sequence>